<dbReference type="InterPro" id="IPR003675">
    <property type="entry name" value="Rce1/LyrA-like_dom"/>
</dbReference>
<proteinExistence type="predicted"/>
<feature type="transmembrane region" description="Helical" evidence="1">
    <location>
        <begin position="36"/>
        <end position="57"/>
    </location>
</feature>
<keyword evidence="1" id="KW-0472">Membrane</keyword>
<dbReference type="AlphaFoldDB" id="I5C1Y9"/>
<keyword evidence="1" id="KW-1133">Transmembrane helix</keyword>
<evidence type="ECO:0000313" key="4">
    <source>
        <dbReference type="Proteomes" id="UP000005551"/>
    </source>
</evidence>
<name>I5C1Y9_9BACT</name>
<evidence type="ECO:0000313" key="3">
    <source>
        <dbReference type="EMBL" id="EIM75841.1"/>
    </source>
</evidence>
<gene>
    <name evidence="3" type="ORF">A3SI_12009</name>
</gene>
<comment type="caution">
    <text evidence="3">The sequence shown here is derived from an EMBL/GenBank/DDBJ whole genome shotgun (WGS) entry which is preliminary data.</text>
</comment>
<reference evidence="3 4" key="1">
    <citation type="submission" date="2012-05" db="EMBL/GenBank/DDBJ databases">
        <title>Genome sequence of Nitritalea halalkaliphila LW7.</title>
        <authorList>
            <person name="Jangir P.K."/>
            <person name="Singh A."/>
            <person name="Shivaji S."/>
            <person name="Sharma R."/>
        </authorList>
    </citation>
    <scope>NUCLEOTIDE SEQUENCE [LARGE SCALE GENOMIC DNA]</scope>
    <source>
        <strain evidence="3 4">LW7</strain>
    </source>
</reference>
<organism evidence="3 4">
    <name type="scientific">Nitritalea halalkaliphila LW7</name>
    <dbReference type="NCBI Taxonomy" id="1189621"/>
    <lineage>
        <taxon>Bacteria</taxon>
        <taxon>Pseudomonadati</taxon>
        <taxon>Bacteroidota</taxon>
        <taxon>Cytophagia</taxon>
        <taxon>Cytophagales</taxon>
        <taxon>Cyclobacteriaceae</taxon>
        <taxon>Nitritalea</taxon>
    </lineage>
</organism>
<dbReference type="EMBL" id="AJYA01000025">
    <property type="protein sequence ID" value="EIM75841.1"/>
    <property type="molecule type" value="Genomic_DNA"/>
</dbReference>
<keyword evidence="4" id="KW-1185">Reference proteome</keyword>
<dbReference type="GO" id="GO:0080120">
    <property type="term" value="P:CAAX-box protein maturation"/>
    <property type="evidence" value="ECO:0007669"/>
    <property type="project" value="UniProtKB-ARBA"/>
</dbReference>
<dbReference type="Pfam" id="PF02517">
    <property type="entry name" value="Rce1-like"/>
    <property type="match status" value="1"/>
</dbReference>
<dbReference type="GO" id="GO:0004175">
    <property type="term" value="F:endopeptidase activity"/>
    <property type="evidence" value="ECO:0007669"/>
    <property type="project" value="UniProtKB-ARBA"/>
</dbReference>
<accession>I5C1Y9</accession>
<evidence type="ECO:0000256" key="1">
    <source>
        <dbReference type="SAM" id="Phobius"/>
    </source>
</evidence>
<sequence>MKAGNPPSLKGVIWISSGLFALVHIGNFGGVDWGQYFYLIPFLVLAQFLVGLVLSFIRLQHGMLWAMLFHGTYNACLVIPAVLFGGLE</sequence>
<keyword evidence="1" id="KW-0812">Transmembrane</keyword>
<dbReference type="Proteomes" id="UP000005551">
    <property type="component" value="Unassembled WGS sequence"/>
</dbReference>
<feature type="transmembrane region" description="Helical" evidence="1">
    <location>
        <begin position="12"/>
        <end position="30"/>
    </location>
</feature>
<protein>
    <submittedName>
        <fullName evidence="3">Abortive infection protein</fullName>
    </submittedName>
</protein>
<dbReference type="RefSeq" id="WP_009055496.1">
    <property type="nucleotide sequence ID" value="NZ_AJYA01000025.1"/>
</dbReference>
<feature type="transmembrane region" description="Helical" evidence="1">
    <location>
        <begin position="64"/>
        <end position="87"/>
    </location>
</feature>
<evidence type="ECO:0000259" key="2">
    <source>
        <dbReference type="Pfam" id="PF02517"/>
    </source>
</evidence>
<feature type="domain" description="CAAX prenyl protease 2/Lysostaphin resistance protein A-like" evidence="2">
    <location>
        <begin position="11"/>
        <end position="75"/>
    </location>
</feature>